<dbReference type="Proteomes" id="UP000287198">
    <property type="component" value="Unassembled WGS sequence"/>
</dbReference>
<dbReference type="OrthoDB" id="9785953at2"/>
<protein>
    <submittedName>
        <fullName evidence="7">Indolepyruvate decarboxylase</fullName>
    </submittedName>
</protein>
<dbReference type="InterPro" id="IPR029061">
    <property type="entry name" value="THDP-binding"/>
</dbReference>
<gene>
    <name evidence="7" type="ORF">CWI69_09330</name>
</gene>
<evidence type="ECO:0000259" key="4">
    <source>
        <dbReference type="Pfam" id="PF00205"/>
    </source>
</evidence>
<organism evidence="7 8">
    <name type="scientific">Pseudidiomarina halophila</name>
    <dbReference type="NCBI Taxonomy" id="1449799"/>
    <lineage>
        <taxon>Bacteria</taxon>
        <taxon>Pseudomonadati</taxon>
        <taxon>Pseudomonadota</taxon>
        <taxon>Gammaproteobacteria</taxon>
        <taxon>Alteromonadales</taxon>
        <taxon>Idiomarinaceae</taxon>
        <taxon>Pseudidiomarina</taxon>
    </lineage>
</organism>
<dbReference type="InterPro" id="IPR012000">
    <property type="entry name" value="Thiamin_PyroP_enz_cen_dom"/>
</dbReference>
<evidence type="ECO:0000313" key="7">
    <source>
        <dbReference type="EMBL" id="RUO51845.1"/>
    </source>
</evidence>
<evidence type="ECO:0000256" key="1">
    <source>
        <dbReference type="ARBA" id="ARBA00007812"/>
    </source>
</evidence>
<name>A0A432XSY6_9GAMM</name>
<feature type="domain" description="Thiamine pyrophosphate enzyme N-terminal TPP-binding" evidence="6">
    <location>
        <begin position="1"/>
        <end position="112"/>
    </location>
</feature>
<dbReference type="EMBL" id="PIPW01000003">
    <property type="protein sequence ID" value="RUO51845.1"/>
    <property type="molecule type" value="Genomic_DNA"/>
</dbReference>
<dbReference type="GO" id="GO:0009097">
    <property type="term" value="P:isoleucine biosynthetic process"/>
    <property type="evidence" value="ECO:0007669"/>
    <property type="project" value="TreeGrafter"/>
</dbReference>
<dbReference type="Pfam" id="PF02776">
    <property type="entry name" value="TPP_enzyme_N"/>
    <property type="match status" value="1"/>
</dbReference>
<reference evidence="8" key="1">
    <citation type="journal article" date="2018" name="Front. Microbiol.">
        <title>Genome-Based Analysis Reveals the Taxonomy and Diversity of the Family Idiomarinaceae.</title>
        <authorList>
            <person name="Liu Y."/>
            <person name="Lai Q."/>
            <person name="Shao Z."/>
        </authorList>
    </citation>
    <scope>NUCLEOTIDE SEQUENCE [LARGE SCALE GENOMIC DNA]</scope>
    <source>
        <strain evidence="8">BH195</strain>
    </source>
</reference>
<evidence type="ECO:0000259" key="5">
    <source>
        <dbReference type="Pfam" id="PF02775"/>
    </source>
</evidence>
<keyword evidence="8" id="KW-1185">Reference proteome</keyword>
<dbReference type="InterPro" id="IPR045229">
    <property type="entry name" value="TPP_enz"/>
</dbReference>
<keyword evidence="2 3" id="KW-0786">Thiamine pyrophosphate</keyword>
<keyword evidence="7" id="KW-0670">Pyruvate</keyword>
<dbReference type="RefSeq" id="WP_126763947.1">
    <property type="nucleotide sequence ID" value="NZ_JBHLTZ010000010.1"/>
</dbReference>
<dbReference type="Gene3D" id="3.40.50.970">
    <property type="match status" value="2"/>
</dbReference>
<evidence type="ECO:0000256" key="3">
    <source>
        <dbReference type="RuleBase" id="RU362132"/>
    </source>
</evidence>
<accession>A0A432XSY6</accession>
<dbReference type="PANTHER" id="PTHR18968:SF13">
    <property type="entry name" value="ACETOLACTATE SYNTHASE CATALYTIC SUBUNIT, MITOCHONDRIAL"/>
    <property type="match status" value="1"/>
</dbReference>
<dbReference type="InterPro" id="IPR012001">
    <property type="entry name" value="Thiamin_PyroP_enz_TPP-bd_dom"/>
</dbReference>
<dbReference type="InterPro" id="IPR029035">
    <property type="entry name" value="DHS-like_NAD/FAD-binding_dom"/>
</dbReference>
<dbReference type="Gene3D" id="3.40.50.1220">
    <property type="entry name" value="TPP-binding domain"/>
    <property type="match status" value="1"/>
</dbReference>
<evidence type="ECO:0000256" key="2">
    <source>
        <dbReference type="ARBA" id="ARBA00023052"/>
    </source>
</evidence>
<dbReference type="Pfam" id="PF00205">
    <property type="entry name" value="TPP_enzyme_M"/>
    <property type="match status" value="1"/>
</dbReference>
<dbReference type="GO" id="GO:0030976">
    <property type="term" value="F:thiamine pyrophosphate binding"/>
    <property type="evidence" value="ECO:0007669"/>
    <property type="project" value="InterPro"/>
</dbReference>
<evidence type="ECO:0000259" key="6">
    <source>
        <dbReference type="Pfam" id="PF02776"/>
    </source>
</evidence>
<dbReference type="GO" id="GO:0050660">
    <property type="term" value="F:flavin adenine dinucleotide binding"/>
    <property type="evidence" value="ECO:0007669"/>
    <property type="project" value="TreeGrafter"/>
</dbReference>
<dbReference type="Pfam" id="PF02775">
    <property type="entry name" value="TPP_enzyme_C"/>
    <property type="match status" value="1"/>
</dbReference>
<dbReference type="PANTHER" id="PTHR18968">
    <property type="entry name" value="THIAMINE PYROPHOSPHATE ENZYMES"/>
    <property type="match status" value="1"/>
</dbReference>
<feature type="domain" description="Thiamine pyrophosphate enzyme central" evidence="4">
    <location>
        <begin position="193"/>
        <end position="310"/>
    </location>
</feature>
<dbReference type="InterPro" id="IPR011766">
    <property type="entry name" value="TPP_enzyme_TPP-bd"/>
</dbReference>
<dbReference type="GO" id="GO:0003984">
    <property type="term" value="F:acetolactate synthase activity"/>
    <property type="evidence" value="ECO:0007669"/>
    <property type="project" value="TreeGrafter"/>
</dbReference>
<dbReference type="SUPFAM" id="SSF52518">
    <property type="entry name" value="Thiamin diphosphate-binding fold (THDP-binding)"/>
    <property type="match status" value="2"/>
</dbReference>
<dbReference type="SUPFAM" id="SSF52467">
    <property type="entry name" value="DHS-like NAD/FAD-binding domain"/>
    <property type="match status" value="1"/>
</dbReference>
<dbReference type="GO" id="GO:0000287">
    <property type="term" value="F:magnesium ion binding"/>
    <property type="evidence" value="ECO:0007669"/>
    <property type="project" value="InterPro"/>
</dbReference>
<feature type="domain" description="Thiamine pyrophosphate enzyme TPP-binding" evidence="5">
    <location>
        <begin position="396"/>
        <end position="515"/>
    </location>
</feature>
<dbReference type="GO" id="GO:0005948">
    <property type="term" value="C:acetolactate synthase complex"/>
    <property type="evidence" value="ECO:0007669"/>
    <property type="project" value="TreeGrafter"/>
</dbReference>
<evidence type="ECO:0000313" key="8">
    <source>
        <dbReference type="Proteomes" id="UP000287198"/>
    </source>
</evidence>
<dbReference type="AlphaFoldDB" id="A0A432XSY6"/>
<comment type="caution">
    <text evidence="7">The sequence shown here is derived from an EMBL/GenBank/DDBJ whole genome shotgun (WGS) entry which is preliminary data.</text>
</comment>
<dbReference type="GO" id="GO:0009099">
    <property type="term" value="P:L-valine biosynthetic process"/>
    <property type="evidence" value="ECO:0007669"/>
    <property type="project" value="TreeGrafter"/>
</dbReference>
<comment type="similarity">
    <text evidence="1 3">Belongs to the TPP enzyme family.</text>
</comment>
<proteinExistence type="inferred from homology"/>
<sequence>MRFVDLLTAELKQFGCNAMFGIPGDFILPLLQELQSTEQLPFYCLNHEPSAVYAADAAARFSRTPSVAILTYGAGALNAVNAVAQAYVERVPLVIIAGFPGQRELARNIAIHHQAKGIDSQRRVFAEVTELQVRLDDPAHAPEKLRAALQCCREQSRPVLIEVPRDAVEFECGQLPPYTPAVMPLSEQQQLQDAIAARLRKAKRPVFLAGIEVQRFGAAEALEHLALQLNIPILTTFLARAAIAPDHPCFHGTFVDDGSSGDEAQAHPYQLLSESDLIIHFGVIVNDTNFASYPSFANGEKVVQLHQGNTCLGPQRFQNVQLGTLCEALLYAHLPRHESWCSSQPALHHVIGDSWRTESWDATTLVELIDAELANQSDIVPIISDVGDCLFASLHAQASHVLAPAYYASMGFSIPAALGVHVSSGLRSVVLVGDGAFLMTGLELCQLKQHGAKPIVVVLNNRRWDMIDAFSPGLNCVDLPPCDLLAIASAQGARTKVATSAENFMDAFQQAWQHPSEMHVIEVRLERQRSPRLQSFAQRFVQGSSLKMSDHTRARAEV</sequence>